<keyword evidence="2 3" id="KW-0802">TPR repeat</keyword>
<dbReference type="AlphaFoldDB" id="A0A2M9ZMM1"/>
<gene>
    <name evidence="4" type="ORF">CH360_07810</name>
    <name evidence="5" type="ORF">CH373_10065</name>
</gene>
<reference evidence="6 7" key="1">
    <citation type="submission" date="2017-07" db="EMBL/GenBank/DDBJ databases">
        <title>Leptospira spp. isolated from tropical soils.</title>
        <authorList>
            <person name="Thibeaux R."/>
            <person name="Iraola G."/>
            <person name="Ferres I."/>
            <person name="Bierque E."/>
            <person name="Girault D."/>
            <person name="Soupe-Gilbert M.-E."/>
            <person name="Picardeau M."/>
            <person name="Goarant C."/>
        </authorList>
    </citation>
    <scope>NUCLEOTIDE SEQUENCE [LARGE SCALE GENOMIC DNA]</scope>
    <source>
        <strain evidence="5 7">FH1-B-B1</strain>
        <strain evidence="4 6">FH1-B-C1</strain>
    </source>
</reference>
<dbReference type="OrthoDB" id="324939at2"/>
<dbReference type="Gene3D" id="1.25.40.10">
    <property type="entry name" value="Tetratricopeptide repeat domain"/>
    <property type="match status" value="1"/>
</dbReference>
<dbReference type="EMBL" id="NPDY01000005">
    <property type="protein sequence ID" value="PJZ70119.1"/>
    <property type="molecule type" value="Genomic_DNA"/>
</dbReference>
<dbReference type="RefSeq" id="WP_100713455.1">
    <property type="nucleotide sequence ID" value="NZ_NPDY01000005.1"/>
</dbReference>
<dbReference type="Proteomes" id="UP000231990">
    <property type="component" value="Unassembled WGS sequence"/>
</dbReference>
<evidence type="ECO:0000313" key="4">
    <source>
        <dbReference type="EMBL" id="PJZ70119.1"/>
    </source>
</evidence>
<keyword evidence="1" id="KW-0677">Repeat</keyword>
<evidence type="ECO:0000256" key="2">
    <source>
        <dbReference type="ARBA" id="ARBA00022803"/>
    </source>
</evidence>
<name>A0A2M9ZMM1_9LEPT</name>
<dbReference type="InterPro" id="IPR011990">
    <property type="entry name" value="TPR-like_helical_dom_sf"/>
</dbReference>
<dbReference type="PROSITE" id="PS51257">
    <property type="entry name" value="PROKAR_LIPOPROTEIN"/>
    <property type="match status" value="1"/>
</dbReference>
<dbReference type="Pfam" id="PF07719">
    <property type="entry name" value="TPR_2"/>
    <property type="match status" value="1"/>
</dbReference>
<feature type="repeat" description="TPR" evidence="3">
    <location>
        <begin position="23"/>
        <end position="56"/>
    </location>
</feature>
<proteinExistence type="predicted"/>
<evidence type="ECO:0000256" key="3">
    <source>
        <dbReference type="PROSITE-ProRule" id="PRU00339"/>
    </source>
</evidence>
<dbReference type="SUPFAM" id="SSF48452">
    <property type="entry name" value="TPR-like"/>
    <property type="match status" value="1"/>
</dbReference>
<protein>
    <submittedName>
        <fullName evidence="5">Uncharacterized protein</fullName>
    </submittedName>
</protein>
<dbReference type="InterPro" id="IPR019734">
    <property type="entry name" value="TPR_rpt"/>
</dbReference>
<evidence type="ECO:0000313" key="6">
    <source>
        <dbReference type="Proteomes" id="UP000231962"/>
    </source>
</evidence>
<organism evidence="5 7">
    <name type="scientific">Leptospira perolatii</name>
    <dbReference type="NCBI Taxonomy" id="2023191"/>
    <lineage>
        <taxon>Bacteria</taxon>
        <taxon>Pseudomonadati</taxon>
        <taxon>Spirochaetota</taxon>
        <taxon>Spirochaetia</taxon>
        <taxon>Leptospirales</taxon>
        <taxon>Leptospiraceae</taxon>
        <taxon>Leptospira</taxon>
    </lineage>
</organism>
<dbReference type="SMART" id="SM00028">
    <property type="entry name" value="TPR"/>
    <property type="match status" value="1"/>
</dbReference>
<comment type="caution">
    <text evidence="5">The sequence shown here is derived from an EMBL/GenBank/DDBJ whole genome shotgun (WGS) entry which is preliminary data.</text>
</comment>
<dbReference type="InterPro" id="IPR013105">
    <property type="entry name" value="TPR_2"/>
</dbReference>
<keyword evidence="6" id="KW-1185">Reference proteome</keyword>
<evidence type="ECO:0000313" key="7">
    <source>
        <dbReference type="Proteomes" id="UP000231990"/>
    </source>
</evidence>
<accession>A0A2M9ZMM1</accession>
<sequence>MRQKFRPIFCLFMSYFLSSCDSSQEWANLAREKYSQGNTAEALYFYDKALRANPENQSANRNLGILLAESGQAPGSSSFYLERALKKDPKDPDILLYLLEIYISQDSKTNTTRILKLFSDSWDTERYTLAKFLKDCLADRKKNSAEKKRFEENRIPYANASSRRMFEKCSGLDTSK</sequence>
<dbReference type="Proteomes" id="UP000231962">
    <property type="component" value="Unassembled WGS sequence"/>
</dbReference>
<evidence type="ECO:0000313" key="5">
    <source>
        <dbReference type="EMBL" id="PJZ73308.1"/>
    </source>
</evidence>
<dbReference type="EMBL" id="NPDZ01000005">
    <property type="protein sequence ID" value="PJZ73308.1"/>
    <property type="molecule type" value="Genomic_DNA"/>
</dbReference>
<evidence type="ECO:0000256" key="1">
    <source>
        <dbReference type="ARBA" id="ARBA00022737"/>
    </source>
</evidence>
<dbReference type="PROSITE" id="PS50005">
    <property type="entry name" value="TPR"/>
    <property type="match status" value="1"/>
</dbReference>